<dbReference type="Pfam" id="PF00196">
    <property type="entry name" value="GerE"/>
    <property type="match status" value="1"/>
</dbReference>
<sequence length="210" mass="23884">MCKIAILERFTLLGAGIASILSTDNQCDVVIVAQTKEELIRQLGKSIPDVIIIDVIHGDNSGVKSVKRIRRVFPATPLLLIVSANYADCFEEYIRMGVKGFVFNNSDAKELIKAIKKLKEGEEYFNSKVWRIFKSSIQSRKHKVQDQRLTDREVSILKLFSSGMTYKEIGSELNISPRTVETHKRNILAKLKINTTADMVKYAYRHHILT</sequence>
<comment type="caution">
    <text evidence="7">The sequence shown here is derived from an EMBL/GenBank/DDBJ whole genome shotgun (WGS) entry which is preliminary data.</text>
</comment>
<dbReference type="InterPro" id="IPR039420">
    <property type="entry name" value="WalR-like"/>
</dbReference>
<evidence type="ECO:0000256" key="4">
    <source>
        <dbReference type="PROSITE-ProRule" id="PRU00169"/>
    </source>
</evidence>
<dbReference type="InterPro" id="IPR000792">
    <property type="entry name" value="Tscrpt_reg_LuxR_C"/>
</dbReference>
<dbReference type="PROSITE" id="PS50110">
    <property type="entry name" value="RESPONSE_REGULATORY"/>
    <property type="match status" value="1"/>
</dbReference>
<feature type="modified residue" description="4-aspartylphosphate" evidence="4">
    <location>
        <position position="54"/>
    </location>
</feature>
<dbReference type="InterPro" id="IPR001789">
    <property type="entry name" value="Sig_transdc_resp-reg_receiver"/>
</dbReference>
<dbReference type="PANTHER" id="PTHR43214:SF41">
    <property type="entry name" value="NITRATE_NITRITE RESPONSE REGULATOR PROTEIN NARP"/>
    <property type="match status" value="1"/>
</dbReference>
<evidence type="ECO:0000313" key="8">
    <source>
        <dbReference type="Proteomes" id="UP000265926"/>
    </source>
</evidence>
<evidence type="ECO:0000259" key="5">
    <source>
        <dbReference type="PROSITE" id="PS50043"/>
    </source>
</evidence>
<keyword evidence="3" id="KW-0804">Transcription</keyword>
<reference evidence="7 8" key="1">
    <citation type="submission" date="2018-08" db="EMBL/GenBank/DDBJ databases">
        <title>Pallidiluteibacterium maritimus gen. nov., sp. nov., isolated from coastal sediment.</title>
        <authorList>
            <person name="Zhou L.Y."/>
        </authorList>
    </citation>
    <scope>NUCLEOTIDE SEQUENCE [LARGE SCALE GENOMIC DNA]</scope>
    <source>
        <strain evidence="7 8">XSD2</strain>
    </source>
</reference>
<dbReference type="AlphaFoldDB" id="A0A399T840"/>
<keyword evidence="4" id="KW-0597">Phosphoprotein</keyword>
<dbReference type="PROSITE" id="PS50043">
    <property type="entry name" value="HTH_LUXR_2"/>
    <property type="match status" value="1"/>
</dbReference>
<dbReference type="EMBL" id="QWGR01000002">
    <property type="protein sequence ID" value="RIJ50103.1"/>
    <property type="molecule type" value="Genomic_DNA"/>
</dbReference>
<dbReference type="Gene3D" id="3.40.50.2300">
    <property type="match status" value="1"/>
</dbReference>
<dbReference type="Proteomes" id="UP000265926">
    <property type="component" value="Unassembled WGS sequence"/>
</dbReference>
<evidence type="ECO:0000256" key="1">
    <source>
        <dbReference type="ARBA" id="ARBA00023015"/>
    </source>
</evidence>
<name>A0A399T840_9BACT</name>
<protein>
    <submittedName>
        <fullName evidence="7">DNA-binding response regulator</fullName>
    </submittedName>
</protein>
<organism evidence="7 8">
    <name type="scientific">Maribellus luteus</name>
    <dbReference type="NCBI Taxonomy" id="2305463"/>
    <lineage>
        <taxon>Bacteria</taxon>
        <taxon>Pseudomonadati</taxon>
        <taxon>Bacteroidota</taxon>
        <taxon>Bacteroidia</taxon>
        <taxon>Marinilabiliales</taxon>
        <taxon>Prolixibacteraceae</taxon>
        <taxon>Maribellus</taxon>
    </lineage>
</organism>
<dbReference type="SMART" id="SM00421">
    <property type="entry name" value="HTH_LUXR"/>
    <property type="match status" value="1"/>
</dbReference>
<dbReference type="PROSITE" id="PS00622">
    <property type="entry name" value="HTH_LUXR_1"/>
    <property type="match status" value="1"/>
</dbReference>
<dbReference type="OrthoDB" id="965844at2"/>
<feature type="domain" description="Response regulatory" evidence="6">
    <location>
        <begin position="3"/>
        <end position="119"/>
    </location>
</feature>
<dbReference type="PRINTS" id="PR00038">
    <property type="entry name" value="HTHLUXR"/>
</dbReference>
<proteinExistence type="predicted"/>
<evidence type="ECO:0000256" key="2">
    <source>
        <dbReference type="ARBA" id="ARBA00023125"/>
    </source>
</evidence>
<dbReference type="GO" id="GO:0003677">
    <property type="term" value="F:DNA binding"/>
    <property type="evidence" value="ECO:0007669"/>
    <property type="project" value="UniProtKB-KW"/>
</dbReference>
<dbReference type="SUPFAM" id="SSF52172">
    <property type="entry name" value="CheY-like"/>
    <property type="match status" value="1"/>
</dbReference>
<keyword evidence="2 7" id="KW-0238">DNA-binding</keyword>
<dbReference type="Pfam" id="PF00072">
    <property type="entry name" value="Response_reg"/>
    <property type="match status" value="1"/>
</dbReference>
<dbReference type="GO" id="GO:0000160">
    <property type="term" value="P:phosphorelay signal transduction system"/>
    <property type="evidence" value="ECO:0007669"/>
    <property type="project" value="InterPro"/>
</dbReference>
<feature type="domain" description="HTH luxR-type" evidence="5">
    <location>
        <begin position="142"/>
        <end position="207"/>
    </location>
</feature>
<keyword evidence="1" id="KW-0805">Transcription regulation</keyword>
<keyword evidence="8" id="KW-1185">Reference proteome</keyword>
<dbReference type="RefSeq" id="WP_119436790.1">
    <property type="nucleotide sequence ID" value="NZ_QWGR01000002.1"/>
</dbReference>
<evidence type="ECO:0000313" key="7">
    <source>
        <dbReference type="EMBL" id="RIJ50103.1"/>
    </source>
</evidence>
<gene>
    <name evidence="7" type="ORF">D1614_04990</name>
</gene>
<dbReference type="InterPro" id="IPR011006">
    <property type="entry name" value="CheY-like_superfamily"/>
</dbReference>
<dbReference type="SUPFAM" id="SSF46894">
    <property type="entry name" value="C-terminal effector domain of the bipartite response regulators"/>
    <property type="match status" value="1"/>
</dbReference>
<dbReference type="InterPro" id="IPR016032">
    <property type="entry name" value="Sig_transdc_resp-reg_C-effctor"/>
</dbReference>
<dbReference type="PANTHER" id="PTHR43214">
    <property type="entry name" value="TWO-COMPONENT RESPONSE REGULATOR"/>
    <property type="match status" value="1"/>
</dbReference>
<dbReference type="CDD" id="cd06170">
    <property type="entry name" value="LuxR_C_like"/>
    <property type="match status" value="1"/>
</dbReference>
<dbReference type="GO" id="GO:0006355">
    <property type="term" value="P:regulation of DNA-templated transcription"/>
    <property type="evidence" value="ECO:0007669"/>
    <property type="project" value="InterPro"/>
</dbReference>
<accession>A0A399T840</accession>
<evidence type="ECO:0000256" key="3">
    <source>
        <dbReference type="ARBA" id="ARBA00023163"/>
    </source>
</evidence>
<evidence type="ECO:0000259" key="6">
    <source>
        <dbReference type="PROSITE" id="PS50110"/>
    </source>
</evidence>